<proteinExistence type="predicted"/>
<accession>A0A4R2EWG0</accession>
<dbReference type="AlphaFoldDB" id="A0A4R2EWG0"/>
<protein>
    <submittedName>
        <fullName evidence="2">Uncharacterized protein</fullName>
    </submittedName>
</protein>
<evidence type="ECO:0000313" key="3">
    <source>
        <dbReference type="Proteomes" id="UP000294830"/>
    </source>
</evidence>
<name>A0A4R2EWG0_9BACT</name>
<feature type="transmembrane region" description="Helical" evidence="1">
    <location>
        <begin position="54"/>
        <end position="73"/>
    </location>
</feature>
<dbReference type="RefSeq" id="WP_131837812.1">
    <property type="nucleotide sequence ID" value="NZ_SLWB01000001.1"/>
</dbReference>
<keyword evidence="1" id="KW-0812">Transmembrane</keyword>
<keyword evidence="1" id="KW-1133">Transmembrane helix</keyword>
<dbReference type="Proteomes" id="UP000294830">
    <property type="component" value="Unassembled WGS sequence"/>
</dbReference>
<comment type="caution">
    <text evidence="2">The sequence shown here is derived from an EMBL/GenBank/DDBJ whole genome shotgun (WGS) entry which is preliminary data.</text>
</comment>
<keyword evidence="3" id="KW-1185">Reference proteome</keyword>
<dbReference type="EMBL" id="SLWB01000001">
    <property type="protein sequence ID" value="TCN73026.1"/>
    <property type="molecule type" value="Genomic_DNA"/>
</dbReference>
<evidence type="ECO:0000256" key="1">
    <source>
        <dbReference type="SAM" id="Phobius"/>
    </source>
</evidence>
<dbReference type="OrthoDB" id="1121419at2"/>
<evidence type="ECO:0000313" key="2">
    <source>
        <dbReference type="EMBL" id="TCN73026.1"/>
    </source>
</evidence>
<keyword evidence="1" id="KW-0472">Membrane</keyword>
<organism evidence="2 3">
    <name type="scientific">Acetobacteroides hydrogenigenes</name>
    <dbReference type="NCBI Taxonomy" id="979970"/>
    <lineage>
        <taxon>Bacteria</taxon>
        <taxon>Pseudomonadati</taxon>
        <taxon>Bacteroidota</taxon>
        <taxon>Bacteroidia</taxon>
        <taxon>Bacteroidales</taxon>
        <taxon>Rikenellaceae</taxon>
        <taxon>Acetobacteroides</taxon>
    </lineage>
</organism>
<sequence length="149" mass="17090">MEFKGNRMTDKMGKQSPFAVPDGYFEGLPSEVQNRIAARKALKPSINYLHLFKHQMGITVGVLFFAAVAYTGYRYNKFVDEAVVLPEDYYEYVSNNTEDFNEQDLILEIKTSKAVASKKVLKRESDKIIDYLVDQQVDVAAVEEELYKD</sequence>
<reference evidence="2 3" key="1">
    <citation type="submission" date="2019-03" db="EMBL/GenBank/DDBJ databases">
        <title>Genomic Encyclopedia of Archaeal and Bacterial Type Strains, Phase II (KMG-II): from individual species to whole genera.</title>
        <authorList>
            <person name="Goeker M."/>
        </authorList>
    </citation>
    <scope>NUCLEOTIDE SEQUENCE [LARGE SCALE GENOMIC DNA]</scope>
    <source>
        <strain evidence="2 3">RL-C</strain>
    </source>
</reference>
<gene>
    <name evidence="2" type="ORF">CLV25_101244</name>
</gene>